<organism evidence="1 2">
    <name type="scientific">Knipowitschia caucasica</name>
    <name type="common">Caucasian dwarf goby</name>
    <name type="synonym">Pomatoschistus caucasicus</name>
    <dbReference type="NCBI Taxonomy" id="637954"/>
    <lineage>
        <taxon>Eukaryota</taxon>
        <taxon>Metazoa</taxon>
        <taxon>Chordata</taxon>
        <taxon>Craniata</taxon>
        <taxon>Vertebrata</taxon>
        <taxon>Euteleostomi</taxon>
        <taxon>Actinopterygii</taxon>
        <taxon>Neopterygii</taxon>
        <taxon>Teleostei</taxon>
        <taxon>Neoteleostei</taxon>
        <taxon>Acanthomorphata</taxon>
        <taxon>Gobiaria</taxon>
        <taxon>Gobiiformes</taxon>
        <taxon>Gobioidei</taxon>
        <taxon>Gobiidae</taxon>
        <taxon>Gobiinae</taxon>
        <taxon>Knipowitschia</taxon>
    </lineage>
</organism>
<dbReference type="EMBL" id="OZ035826">
    <property type="protein sequence ID" value="CAL1603336.1"/>
    <property type="molecule type" value="Genomic_DNA"/>
</dbReference>
<proteinExistence type="predicted"/>
<dbReference type="Proteomes" id="UP001497482">
    <property type="component" value="Chromosome 4"/>
</dbReference>
<gene>
    <name evidence="1" type="ORF">KC01_LOCUS31030</name>
</gene>
<protein>
    <submittedName>
        <fullName evidence="1">Uncharacterized protein</fullName>
    </submittedName>
</protein>
<dbReference type="AlphaFoldDB" id="A0AAV2LP15"/>
<sequence length="220" mass="23140">MPPIDSWLGSWLCGEDSAQRGLAWVLRLTELIQAVTLQPPTQVGGCPPNGRGPPVCWTCGRQAISVCAGAPELGGGRETLGVCVKGPTPVPQPLCPSPIVAHVVRGPNTLVWGAGLPPTEADDSDIGISRVVVYAGAIREFWAQGLGGEGISTVGGKGSSVQVSQITPSSQCWGDELQVHQEMCFGRPNTPWLSHRTESLGGYRDCMEPAHGLLRGDRAD</sequence>
<reference evidence="1 2" key="1">
    <citation type="submission" date="2024-04" db="EMBL/GenBank/DDBJ databases">
        <authorList>
            <person name="Waldvogel A.-M."/>
            <person name="Schoenle A."/>
        </authorList>
    </citation>
    <scope>NUCLEOTIDE SEQUENCE [LARGE SCALE GENOMIC DNA]</scope>
</reference>
<evidence type="ECO:0000313" key="2">
    <source>
        <dbReference type="Proteomes" id="UP001497482"/>
    </source>
</evidence>
<keyword evidence="2" id="KW-1185">Reference proteome</keyword>
<evidence type="ECO:0000313" key="1">
    <source>
        <dbReference type="EMBL" id="CAL1603336.1"/>
    </source>
</evidence>
<name>A0AAV2LP15_KNICA</name>
<accession>A0AAV2LP15</accession>